<dbReference type="HOGENOM" id="CLU_1722154_0_0_1"/>
<dbReference type="GeneID" id="27703276"/>
<dbReference type="AlphaFoldDB" id="A0A0D2HWC0"/>
<dbReference type="Proteomes" id="UP000053789">
    <property type="component" value="Unassembled WGS sequence"/>
</dbReference>
<dbReference type="RefSeq" id="XP_016615533.1">
    <property type="nucleotide sequence ID" value="XM_016768065.1"/>
</dbReference>
<accession>A0A0D2HWC0</accession>
<name>A0A0D2HWC0_CLAB1</name>
<dbReference type="VEuPathDB" id="FungiDB:Z519_10348"/>
<organism evidence="1 2">
    <name type="scientific">Cladophialophora bantiana (strain ATCC 10958 / CBS 173.52 / CDC B-1940 / NIH 8579)</name>
    <name type="common">Xylohypha bantiana</name>
    <dbReference type="NCBI Taxonomy" id="1442370"/>
    <lineage>
        <taxon>Eukaryota</taxon>
        <taxon>Fungi</taxon>
        <taxon>Dikarya</taxon>
        <taxon>Ascomycota</taxon>
        <taxon>Pezizomycotina</taxon>
        <taxon>Eurotiomycetes</taxon>
        <taxon>Chaetothyriomycetidae</taxon>
        <taxon>Chaetothyriales</taxon>
        <taxon>Herpotrichiellaceae</taxon>
        <taxon>Cladophialophora</taxon>
    </lineage>
</organism>
<sequence>MRTWGAATAGIGGGDELKMNLNRVLEERLGVDGAAASESDLVGELDVYVAGDLEWHLVLENHTPPDKDHMVDIAHSIGQVMDQGLVLNLNLELGFPEEGMRMLLDIALELKCSLEGDLRLKYDIPAMSDVGLLDLVQDYTGLAMESDRPKRE</sequence>
<evidence type="ECO:0000313" key="1">
    <source>
        <dbReference type="EMBL" id="KIW88864.1"/>
    </source>
</evidence>
<gene>
    <name evidence="1" type="ORF">Z519_10348</name>
</gene>
<keyword evidence="2" id="KW-1185">Reference proteome</keyword>
<proteinExistence type="predicted"/>
<evidence type="ECO:0000313" key="2">
    <source>
        <dbReference type="Proteomes" id="UP000053789"/>
    </source>
</evidence>
<reference evidence="1" key="1">
    <citation type="submission" date="2015-01" db="EMBL/GenBank/DDBJ databases">
        <title>The Genome Sequence of Cladophialophora bantiana CBS 173.52.</title>
        <authorList>
            <consortium name="The Broad Institute Genomics Platform"/>
            <person name="Cuomo C."/>
            <person name="de Hoog S."/>
            <person name="Gorbushina A."/>
            <person name="Stielow B."/>
            <person name="Teixiera M."/>
            <person name="Abouelleil A."/>
            <person name="Chapman S.B."/>
            <person name="Priest M."/>
            <person name="Young S.K."/>
            <person name="Wortman J."/>
            <person name="Nusbaum C."/>
            <person name="Birren B."/>
        </authorList>
    </citation>
    <scope>NUCLEOTIDE SEQUENCE [LARGE SCALE GENOMIC DNA]</scope>
    <source>
        <strain evidence="1">CBS 173.52</strain>
    </source>
</reference>
<protein>
    <submittedName>
        <fullName evidence="1">Uncharacterized protein</fullName>
    </submittedName>
</protein>
<dbReference type="EMBL" id="KN846997">
    <property type="protein sequence ID" value="KIW88864.1"/>
    <property type="molecule type" value="Genomic_DNA"/>
</dbReference>